<evidence type="ECO:0000259" key="5">
    <source>
        <dbReference type="SMART" id="SM00856"/>
    </source>
</evidence>
<dbReference type="SUPFAM" id="SSF101148">
    <property type="entry name" value="Plant invertase/pectin methylesterase inhibitor"/>
    <property type="match status" value="1"/>
</dbReference>
<dbReference type="KEGG" id="qlo:115992830"/>
<evidence type="ECO:0000256" key="4">
    <source>
        <dbReference type="SAM" id="SignalP"/>
    </source>
</evidence>
<dbReference type="CDD" id="cd14859">
    <property type="entry name" value="PMEI_like"/>
    <property type="match status" value="1"/>
</dbReference>
<comment type="similarity">
    <text evidence="3">Belongs to the PMEI family.</text>
</comment>
<feature type="signal peptide" evidence="4">
    <location>
        <begin position="1"/>
        <end position="26"/>
    </location>
</feature>
<dbReference type="NCBIfam" id="TIGR01614">
    <property type="entry name" value="PME_inhib"/>
    <property type="match status" value="1"/>
</dbReference>
<dbReference type="InParanoid" id="A0A7N2LSW2"/>
<dbReference type="InterPro" id="IPR035513">
    <property type="entry name" value="Invertase/methylesterase_inhib"/>
</dbReference>
<keyword evidence="1 4" id="KW-0732">Signal</keyword>
<proteinExistence type="inferred from homology"/>
<dbReference type="EMBL" id="LRBV02000005">
    <property type="status" value="NOT_ANNOTATED_CDS"/>
    <property type="molecule type" value="Genomic_DNA"/>
</dbReference>
<organism evidence="6 7">
    <name type="scientific">Quercus lobata</name>
    <name type="common">Valley oak</name>
    <dbReference type="NCBI Taxonomy" id="97700"/>
    <lineage>
        <taxon>Eukaryota</taxon>
        <taxon>Viridiplantae</taxon>
        <taxon>Streptophyta</taxon>
        <taxon>Embryophyta</taxon>
        <taxon>Tracheophyta</taxon>
        <taxon>Spermatophyta</taxon>
        <taxon>Magnoliopsida</taxon>
        <taxon>eudicotyledons</taxon>
        <taxon>Gunneridae</taxon>
        <taxon>Pentapetalae</taxon>
        <taxon>rosids</taxon>
        <taxon>fabids</taxon>
        <taxon>Fagales</taxon>
        <taxon>Fagaceae</taxon>
        <taxon>Quercus</taxon>
    </lineage>
</organism>
<name>A0A7N2LSW2_QUELO</name>
<dbReference type="OrthoDB" id="1899876at2759"/>
<gene>
    <name evidence="6" type="primary">LOC115992830</name>
</gene>
<dbReference type="SMART" id="SM00856">
    <property type="entry name" value="PMEI"/>
    <property type="match status" value="1"/>
</dbReference>
<keyword evidence="2" id="KW-1015">Disulfide bond</keyword>
<reference evidence="6 7" key="1">
    <citation type="journal article" date="2016" name="G3 (Bethesda)">
        <title>First Draft Assembly and Annotation of the Genome of a California Endemic Oak Quercus lobata Nee (Fagaceae).</title>
        <authorList>
            <person name="Sork V.L."/>
            <person name="Fitz-Gibbon S.T."/>
            <person name="Puiu D."/>
            <person name="Crepeau M."/>
            <person name="Gugger P.F."/>
            <person name="Sherman R."/>
            <person name="Stevens K."/>
            <person name="Langley C.H."/>
            <person name="Pellegrini M."/>
            <person name="Salzberg S.L."/>
        </authorList>
    </citation>
    <scope>NUCLEOTIDE SEQUENCE [LARGE SCALE GENOMIC DNA]</scope>
    <source>
        <strain evidence="6 7">cv. SW786</strain>
    </source>
</reference>
<feature type="chain" id="PRO_5029705909" description="Pectinesterase inhibitor domain-containing protein" evidence="4">
    <location>
        <begin position="27"/>
        <end position="185"/>
    </location>
</feature>
<feature type="domain" description="Pectinesterase inhibitor" evidence="5">
    <location>
        <begin position="37"/>
        <end position="178"/>
    </location>
</feature>
<evidence type="ECO:0000256" key="2">
    <source>
        <dbReference type="ARBA" id="ARBA00023157"/>
    </source>
</evidence>
<dbReference type="RefSeq" id="XP_030972927.1">
    <property type="nucleotide sequence ID" value="XM_031117067.1"/>
</dbReference>
<dbReference type="Pfam" id="PF04043">
    <property type="entry name" value="PMEI"/>
    <property type="match status" value="1"/>
</dbReference>
<dbReference type="PANTHER" id="PTHR35357:SF8">
    <property type="entry name" value="OS01G0111000 PROTEIN"/>
    <property type="match status" value="1"/>
</dbReference>
<dbReference type="GeneID" id="115992830"/>
<dbReference type="EnsemblPlants" id="QL05p066293:mrna">
    <property type="protein sequence ID" value="QL05p066293:mrna:CDS:1"/>
    <property type="gene ID" value="QL05p066293"/>
</dbReference>
<dbReference type="GO" id="GO:0046910">
    <property type="term" value="F:pectinesterase inhibitor activity"/>
    <property type="evidence" value="ECO:0007669"/>
    <property type="project" value="UniProtKB-ARBA"/>
</dbReference>
<evidence type="ECO:0000313" key="6">
    <source>
        <dbReference type="EnsemblPlants" id="QL05p066293:mrna:CDS:1"/>
    </source>
</evidence>
<dbReference type="FunFam" id="1.20.140.40:FF:000008">
    <property type="entry name" value="Invertase/pectin methylesterase inhibitor family protein"/>
    <property type="match status" value="1"/>
</dbReference>
<dbReference type="InterPro" id="IPR006501">
    <property type="entry name" value="Pectinesterase_inhib_dom"/>
</dbReference>
<dbReference type="Gene3D" id="1.20.140.40">
    <property type="entry name" value="Invertase/pectin methylesterase inhibitor family protein"/>
    <property type="match status" value="1"/>
</dbReference>
<evidence type="ECO:0000256" key="3">
    <source>
        <dbReference type="ARBA" id="ARBA00038471"/>
    </source>
</evidence>
<sequence length="185" mass="20252">MKIVAYSYLCLSLLFAVSIFIQPSYAAAAAAATTAIQPTNLVKKVCSQTSNYNFCVETLYADPRTPEADRYVLAYVIFGSAYQSATTTHDRINLLLKNATASQMPRLKRCDRDYTKAVSKLLEAHDDLDSETFDSLAKLSRIASSATDDCETSFKGTRSPLTTNNKGLKGLCEICAVVSKLFVMS</sequence>
<keyword evidence="7" id="KW-1185">Reference proteome</keyword>
<dbReference type="Gramene" id="QL05p066293:mrna">
    <property type="protein sequence ID" value="QL05p066293:mrna:CDS:1"/>
    <property type="gene ID" value="QL05p066293"/>
</dbReference>
<accession>A0A7N2LSW2</accession>
<reference evidence="6" key="2">
    <citation type="submission" date="2021-01" db="UniProtKB">
        <authorList>
            <consortium name="EnsemblPlants"/>
        </authorList>
    </citation>
    <scope>IDENTIFICATION</scope>
</reference>
<evidence type="ECO:0000313" key="7">
    <source>
        <dbReference type="Proteomes" id="UP000594261"/>
    </source>
</evidence>
<dbReference type="Proteomes" id="UP000594261">
    <property type="component" value="Chromosome 5"/>
</dbReference>
<dbReference type="OMA" id="CEANRCE"/>
<dbReference type="AlphaFoldDB" id="A0A7N2LSW2"/>
<evidence type="ECO:0000256" key="1">
    <source>
        <dbReference type="ARBA" id="ARBA00022729"/>
    </source>
</evidence>
<dbReference type="PANTHER" id="PTHR35357">
    <property type="entry name" value="OS02G0537100 PROTEIN"/>
    <property type="match status" value="1"/>
</dbReference>
<protein>
    <recommendedName>
        <fullName evidence="5">Pectinesterase inhibitor domain-containing protein</fullName>
    </recommendedName>
</protein>